<dbReference type="AlphaFoldDB" id="A0A0H5QIX9"/>
<protein>
    <recommendedName>
        <fullName evidence="3">AGC-kinase C-terminal domain-containing protein</fullName>
    </recommendedName>
</protein>
<organism evidence="2">
    <name type="scientific">Spongospora subterranea</name>
    <dbReference type="NCBI Taxonomy" id="70186"/>
    <lineage>
        <taxon>Eukaryota</taxon>
        <taxon>Sar</taxon>
        <taxon>Rhizaria</taxon>
        <taxon>Endomyxa</taxon>
        <taxon>Phytomyxea</taxon>
        <taxon>Plasmodiophorida</taxon>
        <taxon>Plasmodiophoridae</taxon>
        <taxon>Spongospora</taxon>
    </lineage>
</organism>
<sequence>QQPVLTLLLFVLPCLIHCAMAVGPGDNTDSTKIPVYTTVDGALQCTGLKFVATNFARDSGAGRRAQKPLPSSSAYPTRDIAPQCIDLKSFSQKVLRDSVADHRVQKPLPEMIEASVSRPFQNGADDPDIDEFDFCDIDSNSEDVFDHGFVVVEKGAVDQLLRKRNPSRTKLVDR</sequence>
<feature type="chain" id="PRO_5005223436" description="AGC-kinase C-terminal domain-containing protein" evidence="1">
    <location>
        <begin position="22"/>
        <end position="174"/>
    </location>
</feature>
<feature type="non-terminal residue" evidence="2">
    <location>
        <position position="1"/>
    </location>
</feature>
<feature type="signal peptide" evidence="1">
    <location>
        <begin position="1"/>
        <end position="21"/>
    </location>
</feature>
<accession>A0A0H5QIX9</accession>
<keyword evidence="1" id="KW-0732">Signal</keyword>
<reference evidence="2" key="1">
    <citation type="submission" date="2015-04" db="EMBL/GenBank/DDBJ databases">
        <title>The genome sequence of the plant pathogenic Rhizarian Plasmodiophora brassicae reveals insights in its biotrophic life cycle and the origin of chitin synthesis.</title>
        <authorList>
            <person name="Schwelm A."/>
            <person name="Fogelqvist J."/>
            <person name="Knaust A."/>
            <person name="Julke S."/>
            <person name="Lilja T."/>
            <person name="Dhandapani V."/>
            <person name="Bonilla-Rosso G."/>
            <person name="Karlsson M."/>
            <person name="Shevchenko A."/>
            <person name="Choi S.R."/>
            <person name="Kim H.G."/>
            <person name="Park J.Y."/>
            <person name="Lim Y.P."/>
            <person name="Ludwig-Muller J."/>
            <person name="Dixelius C."/>
        </authorList>
    </citation>
    <scope>NUCLEOTIDE SEQUENCE</scope>
    <source>
        <tissue evidence="2">Potato root galls</tissue>
    </source>
</reference>
<dbReference type="EMBL" id="HACM01001511">
    <property type="protein sequence ID" value="CRZ01953.1"/>
    <property type="molecule type" value="Transcribed_RNA"/>
</dbReference>
<evidence type="ECO:0000313" key="2">
    <source>
        <dbReference type="EMBL" id="CRZ01953.1"/>
    </source>
</evidence>
<evidence type="ECO:0008006" key="3">
    <source>
        <dbReference type="Google" id="ProtNLM"/>
    </source>
</evidence>
<evidence type="ECO:0000256" key="1">
    <source>
        <dbReference type="SAM" id="SignalP"/>
    </source>
</evidence>
<name>A0A0H5QIX9_9EUKA</name>
<proteinExistence type="predicted"/>